<evidence type="ECO:0000313" key="8">
    <source>
        <dbReference type="EMBL" id="ABR45210.1"/>
    </source>
</evidence>
<feature type="transmembrane region" description="Helical" evidence="7">
    <location>
        <begin position="275"/>
        <end position="294"/>
    </location>
</feature>
<dbReference type="PATRIC" id="fig|435591.13.peg.3474"/>
<dbReference type="HOGENOM" id="CLU_059148_0_0_10"/>
<dbReference type="PANTHER" id="PTHR42775">
    <property type="entry name" value="PERMEASE RV2963-RELATED"/>
    <property type="match status" value="1"/>
</dbReference>
<evidence type="ECO:0000256" key="7">
    <source>
        <dbReference type="SAM" id="Phobius"/>
    </source>
</evidence>
<dbReference type="RefSeq" id="WP_011967353.1">
    <property type="nucleotide sequence ID" value="NC_009615.1"/>
</dbReference>
<dbReference type="KEGG" id="pdi:BDI_3509"/>
<proteinExistence type="inferred from homology"/>
<accession>A6LHP6</accession>
<evidence type="ECO:0000256" key="4">
    <source>
        <dbReference type="ARBA" id="ARBA00022692"/>
    </source>
</evidence>
<dbReference type="BioCyc" id="PDIS435591:G1G5A-3600-MONOMER"/>
<evidence type="ECO:0000313" key="9">
    <source>
        <dbReference type="Proteomes" id="UP000000566"/>
    </source>
</evidence>
<dbReference type="InterPro" id="IPR005524">
    <property type="entry name" value="DUF318"/>
</dbReference>
<evidence type="ECO:0000256" key="3">
    <source>
        <dbReference type="ARBA" id="ARBA00022475"/>
    </source>
</evidence>
<feature type="transmembrane region" description="Helical" evidence="7">
    <location>
        <begin position="114"/>
        <end position="132"/>
    </location>
</feature>
<evidence type="ECO:0000256" key="1">
    <source>
        <dbReference type="ARBA" id="ARBA00004651"/>
    </source>
</evidence>
<dbReference type="eggNOG" id="COG0701">
    <property type="taxonomic scope" value="Bacteria"/>
</dbReference>
<organism evidence="8 9">
    <name type="scientific">Parabacteroides distasonis (strain ATCC 8503 / DSM 20701 / CIP 104284 / JCM 5825 / NCTC 11152)</name>
    <dbReference type="NCBI Taxonomy" id="435591"/>
    <lineage>
        <taxon>Bacteria</taxon>
        <taxon>Pseudomonadati</taxon>
        <taxon>Bacteroidota</taxon>
        <taxon>Bacteroidia</taxon>
        <taxon>Bacteroidales</taxon>
        <taxon>Tannerellaceae</taxon>
        <taxon>Parabacteroides</taxon>
    </lineage>
</organism>
<reference evidence="8 9" key="1">
    <citation type="journal article" date="2007" name="PLoS Biol.">
        <title>Evolution of symbiotic bacteria in the distal human intestine.</title>
        <authorList>
            <person name="Xu J."/>
            <person name="Mahowald M.A."/>
            <person name="Ley R.E."/>
            <person name="Lozupone C.A."/>
            <person name="Hamady M."/>
            <person name="Martens E.C."/>
            <person name="Henrissat B."/>
            <person name="Coutinho P.M."/>
            <person name="Minx P."/>
            <person name="Latreille P."/>
            <person name="Cordum H."/>
            <person name="Van Brunt A."/>
            <person name="Kim K."/>
            <person name="Fulton R.S."/>
            <person name="Fulton L.A."/>
            <person name="Clifton S.W."/>
            <person name="Wilson R.K."/>
            <person name="Knight R.D."/>
            <person name="Gordon J.I."/>
        </authorList>
    </citation>
    <scope>NUCLEOTIDE SEQUENCE [LARGE SCALE GENOMIC DNA]</scope>
    <source>
        <strain evidence="9">ATCC 8503 / DSM 20701 / CIP 104284 / JCM 5825 / NCTC 11152</strain>
    </source>
</reference>
<feature type="transmembrane region" description="Helical" evidence="7">
    <location>
        <begin position="84"/>
        <end position="107"/>
    </location>
</feature>
<dbReference type="InterPro" id="IPR053166">
    <property type="entry name" value="UPF0718_permease"/>
</dbReference>
<feature type="transmembrane region" description="Helical" evidence="7">
    <location>
        <begin position="180"/>
        <end position="198"/>
    </location>
</feature>
<dbReference type="PANTHER" id="PTHR42775:SF2">
    <property type="entry name" value="PERMEASE"/>
    <property type="match status" value="1"/>
</dbReference>
<feature type="transmembrane region" description="Helical" evidence="7">
    <location>
        <begin position="210"/>
        <end position="227"/>
    </location>
</feature>
<evidence type="ECO:0000256" key="5">
    <source>
        <dbReference type="ARBA" id="ARBA00022989"/>
    </source>
</evidence>
<keyword evidence="5 7" id="KW-1133">Transmembrane helix</keyword>
<evidence type="ECO:0000256" key="2">
    <source>
        <dbReference type="ARBA" id="ARBA00006386"/>
    </source>
</evidence>
<dbReference type="Pfam" id="PF03773">
    <property type="entry name" value="ArsP_1"/>
    <property type="match status" value="1"/>
</dbReference>
<dbReference type="EMBL" id="CP000140">
    <property type="protein sequence ID" value="ABR45210.1"/>
    <property type="molecule type" value="Genomic_DNA"/>
</dbReference>
<keyword evidence="9" id="KW-1185">Reference proteome</keyword>
<comment type="subcellular location">
    <subcellularLocation>
        <location evidence="1">Cell membrane</location>
        <topology evidence="1">Multi-pass membrane protein</topology>
    </subcellularLocation>
</comment>
<evidence type="ECO:0000256" key="6">
    <source>
        <dbReference type="ARBA" id="ARBA00023136"/>
    </source>
</evidence>
<dbReference type="STRING" id="435591.BDI_3509"/>
<keyword evidence="6 7" id="KW-0472">Membrane</keyword>
<gene>
    <name evidence="8" type="ordered locus">BDI_3509</name>
</gene>
<name>A6LHP6_PARD8</name>
<feature type="transmembrane region" description="Helical" evidence="7">
    <location>
        <begin position="12"/>
        <end position="36"/>
    </location>
</feature>
<feature type="transmembrane region" description="Helical" evidence="7">
    <location>
        <begin position="56"/>
        <end position="78"/>
    </location>
</feature>
<keyword evidence="3" id="KW-1003">Cell membrane</keyword>
<keyword evidence="4 7" id="KW-0812">Transmembrane</keyword>
<dbReference type="GO" id="GO:0005886">
    <property type="term" value="C:plasma membrane"/>
    <property type="evidence" value="ECO:0007669"/>
    <property type="project" value="UniProtKB-SubCell"/>
</dbReference>
<dbReference type="AlphaFoldDB" id="A6LHP6"/>
<comment type="similarity">
    <text evidence="2">Belongs to the UPF0718 family.</text>
</comment>
<dbReference type="Proteomes" id="UP000000566">
    <property type="component" value="Chromosome"/>
</dbReference>
<protein>
    <submittedName>
        <fullName evidence="8">Putative permease</fullName>
    </submittedName>
</protein>
<sequence>MNTLIETLKYFVFITAELIALFLLISAVVEIILMYIPQDKIKQWLSGRGILGNVMAAGFGALTPFCACSTIPMTVGFLNAGVPFGSTMSFLIASPLLNPIIIGMLGAMVGVKAMLAYFIIAFAASVLFGVVLEKMGMQKYVKNVRLRNEHNVGSEDKRQWTIKRKLREAFVSAWDSLRPILGYLLIGVALGAGIYGYMPQDFVLKIAGPDNLFAIPIAAVLGIPLYIRAETAIPIGVALMAKGMSIGTVIALVIGGAGMAIPEMTMLASIFRKKLVATIVVVIFLTAVITGYLFNILL</sequence>
<dbReference type="PaxDb" id="435591-BDI_3509"/>